<protein>
    <submittedName>
        <fullName evidence="4">Phage uncharacterized protein (Putative large terminase), C-terminal domain-containing protein</fullName>
    </submittedName>
</protein>
<proteinExistence type="predicted"/>
<feature type="domain" description="Terminase large subunit gp17-like C-terminal" evidence="3">
    <location>
        <begin position="328"/>
        <end position="475"/>
    </location>
</feature>
<feature type="region of interest" description="Disordered" evidence="2">
    <location>
        <begin position="1"/>
        <end position="27"/>
    </location>
</feature>
<dbReference type="Pfam" id="PF03237">
    <property type="entry name" value="Terminase_6N"/>
    <property type="match status" value="1"/>
</dbReference>
<dbReference type="AlphaFoldDB" id="A0A1I7AE34"/>
<evidence type="ECO:0000256" key="1">
    <source>
        <dbReference type="ARBA" id="ARBA00022612"/>
    </source>
</evidence>
<dbReference type="EMBL" id="FPAO01000008">
    <property type="protein sequence ID" value="SFT73207.1"/>
    <property type="molecule type" value="Genomic_DNA"/>
</dbReference>
<dbReference type="InterPro" id="IPR035421">
    <property type="entry name" value="Terminase_6C"/>
</dbReference>
<dbReference type="Gene3D" id="3.40.50.300">
    <property type="entry name" value="P-loop containing nucleotide triphosphate hydrolases"/>
    <property type="match status" value="1"/>
</dbReference>
<organism evidence="4 5">
    <name type="scientific">Methanosarcina thermophila</name>
    <dbReference type="NCBI Taxonomy" id="2210"/>
    <lineage>
        <taxon>Archaea</taxon>
        <taxon>Methanobacteriati</taxon>
        <taxon>Methanobacteriota</taxon>
        <taxon>Stenosarchaea group</taxon>
        <taxon>Methanomicrobia</taxon>
        <taxon>Methanosarcinales</taxon>
        <taxon>Methanosarcinaceae</taxon>
        <taxon>Methanosarcina</taxon>
    </lineage>
</organism>
<gene>
    <name evidence="4" type="ORF">SAMN02910340_02077</name>
</gene>
<dbReference type="Pfam" id="PF17289">
    <property type="entry name" value="Terminase_6C"/>
    <property type="match status" value="1"/>
</dbReference>
<dbReference type="NCBIfam" id="TIGR01630">
    <property type="entry name" value="psiM2_ORF9"/>
    <property type="match status" value="1"/>
</dbReference>
<dbReference type="RefSeq" id="WP_149761771.1">
    <property type="nucleotide sequence ID" value="NZ_FPAO01000008.1"/>
</dbReference>
<dbReference type="Proteomes" id="UP000323733">
    <property type="component" value="Unassembled WGS sequence"/>
</dbReference>
<accession>A0A1I7AE34</accession>
<evidence type="ECO:0000259" key="3">
    <source>
        <dbReference type="Pfam" id="PF17289"/>
    </source>
</evidence>
<keyword evidence="1" id="KW-1188">Viral release from host cell</keyword>
<name>A0A1I7AE34_METTE</name>
<sequence length="498" mass="56985">MKSKNSPEDPSEKDKEIRPQPGPQEAFLSSPADIIIFGGSAGGGKSWVLLLEPLRNIDTKGFTSTIFRRTYPQIMNEGGLWSTSQEIYPYAGGSPREADLRWKFKNGNSIKFSHLEYEKSKLEYQGSQICYIGFDELTHFSETMFFYLLSRNRSTCGVKPYMRATCNPDPDSWVAEFIAWWINQETGYPIPERSGVIRYFVRHMDRIYWADSEAELWDQVKNLMPEEDFHPQSFTFIAAKLDDNPALTTKDPGYRGRLMALPLVERERLLGGNWKIRHTAGTMFRMEWFHFIDRSEVPFRSLNESEPDIYVIPENSRKIRGKMRLVRWWDTAATEPSPENKDPDWTAGVLMGELEGKFYILDLVHVQKSPGDVEDLMAATAELDGKSVEIGMEVEPGSAGKREAERFRRTIFSGYTFHAERSSGDKVTRAKPFSSAVQHGLVYVVRAPWNNEYLSDLVNFPNPKYHDDCVDASSASNDYLTRKGPNKTRGISALVRTR</sequence>
<reference evidence="4 5" key="1">
    <citation type="submission" date="2016-10" db="EMBL/GenBank/DDBJ databases">
        <authorList>
            <person name="Varghese N."/>
            <person name="Submissions S."/>
        </authorList>
    </citation>
    <scope>NUCLEOTIDE SEQUENCE [LARGE SCALE GENOMIC DNA]</scope>
    <source>
        <strain evidence="4 5">DSM 11855</strain>
    </source>
</reference>
<dbReference type="InterPro" id="IPR027417">
    <property type="entry name" value="P-loop_NTPase"/>
</dbReference>
<keyword evidence="5" id="KW-1185">Reference proteome</keyword>
<dbReference type="InterPro" id="IPR006517">
    <property type="entry name" value="Phage_terminase_lsu-like_C"/>
</dbReference>
<evidence type="ECO:0000313" key="4">
    <source>
        <dbReference type="EMBL" id="SFT73207.1"/>
    </source>
</evidence>
<evidence type="ECO:0000313" key="5">
    <source>
        <dbReference type="Proteomes" id="UP000323733"/>
    </source>
</evidence>
<feature type="compositionally biased region" description="Basic and acidic residues" evidence="2">
    <location>
        <begin position="1"/>
        <end position="18"/>
    </location>
</feature>
<evidence type="ECO:0000256" key="2">
    <source>
        <dbReference type="SAM" id="MobiDB-lite"/>
    </source>
</evidence>